<evidence type="ECO:0000256" key="7">
    <source>
        <dbReference type="SAM" id="MobiDB-lite"/>
    </source>
</evidence>
<evidence type="ECO:0000256" key="3">
    <source>
        <dbReference type="ARBA" id="ARBA00013784"/>
    </source>
</evidence>
<feature type="domain" description="Atg29 N-terminal" evidence="8">
    <location>
        <begin position="46"/>
        <end position="97"/>
    </location>
</feature>
<evidence type="ECO:0000313" key="10">
    <source>
        <dbReference type="Proteomes" id="UP001562354"/>
    </source>
</evidence>
<feature type="compositionally biased region" description="Polar residues" evidence="7">
    <location>
        <begin position="239"/>
        <end position="256"/>
    </location>
</feature>
<dbReference type="Proteomes" id="UP001562354">
    <property type="component" value="Unassembled WGS sequence"/>
</dbReference>
<feature type="region of interest" description="Disordered" evidence="7">
    <location>
        <begin position="1"/>
        <end position="38"/>
    </location>
</feature>
<dbReference type="GeneID" id="95979381"/>
<evidence type="ECO:0000256" key="5">
    <source>
        <dbReference type="ARBA" id="ARBA00022927"/>
    </source>
</evidence>
<keyword evidence="4" id="KW-0813">Transport</keyword>
<comment type="caution">
    <text evidence="9">The sequence shown here is derived from an EMBL/GenBank/DDBJ whole genome shotgun (WGS) entry which is preliminary data.</text>
</comment>
<feature type="compositionally biased region" description="Low complexity" evidence="7">
    <location>
        <begin position="418"/>
        <end position="435"/>
    </location>
</feature>
<dbReference type="EMBL" id="JBFMKM010000013">
    <property type="protein sequence ID" value="KAL1301428.1"/>
    <property type="molecule type" value="Genomic_DNA"/>
</dbReference>
<evidence type="ECO:0000256" key="1">
    <source>
        <dbReference type="ARBA" id="ARBA00004329"/>
    </source>
</evidence>
<dbReference type="InterPro" id="IPR040666">
    <property type="entry name" value="Atg29_N"/>
</dbReference>
<evidence type="ECO:0000256" key="2">
    <source>
        <dbReference type="ARBA" id="ARBA00010082"/>
    </source>
</evidence>
<feature type="region of interest" description="Disordered" evidence="7">
    <location>
        <begin position="226"/>
        <end position="485"/>
    </location>
</feature>
<protein>
    <recommendedName>
        <fullName evidence="3">Autophagy-related protein 29</fullName>
    </recommendedName>
</protein>
<feature type="compositionally biased region" description="Polar residues" evidence="7">
    <location>
        <begin position="201"/>
        <end position="213"/>
    </location>
</feature>
<evidence type="ECO:0000256" key="4">
    <source>
        <dbReference type="ARBA" id="ARBA00022448"/>
    </source>
</evidence>
<keyword evidence="5" id="KW-0653">Protein transport</keyword>
<gene>
    <name evidence="9" type="ORF">AAFC00_005682</name>
</gene>
<feature type="compositionally biased region" description="Basic residues" evidence="7">
    <location>
        <begin position="396"/>
        <end position="410"/>
    </location>
</feature>
<evidence type="ECO:0000259" key="8">
    <source>
        <dbReference type="Pfam" id="PF18388"/>
    </source>
</evidence>
<dbReference type="Gene3D" id="1.10.10.2570">
    <property type="match status" value="1"/>
</dbReference>
<feature type="compositionally biased region" description="Low complexity" evidence="7">
    <location>
        <begin position="376"/>
        <end position="395"/>
    </location>
</feature>
<sequence length="524" mass="55861">MSSITASREAALRPAASSLAMQQETTGGQAKPPAKSAAAPESKVHYTCFIRLPFPRADFVDPPQVAWTSTKDRALWKIISKASSRKELDCISARFDVSLSFLLQQAAWLYERHFAQMKAQMKKLSPSANPSPIPPDSGSNMSTPSTSNFAANILGPRTTSALSTRARDSPTPNAGSGLMKPSSASSFANDGPPSAAANVIPSRTPSVRTVTQQSRVAAAAAAAAAAGQPASPLPHNKGSFRSSFTAQQRRYPSQAHQAELDQGEESPPLADVSDSDSLSSDDDDDDNELASQSMARSQAFRRPPHLGGAARKGRGTLSYADEADEDEDEDDDGGFLPFAAAAGSSAAAKHEDPAATLRSPPPHPQGHRKELEQRHAPVAPDSSASSGSLFAAPSSSHHHHQSHHHHHQHMQRREQQRHYQQPQQQPQQQQQQQQQLGGHGGLQADPASALSPRRRAELSAFSPGAVRREGSEGTPSMGSSFSDLDADASISQSALEEAYLSNMQRGATASRMSTISQALRSKYL</sequence>
<feature type="compositionally biased region" description="Polar residues" evidence="7">
    <location>
        <begin position="473"/>
        <end position="482"/>
    </location>
</feature>
<dbReference type="InterPro" id="IPR039362">
    <property type="entry name" value="ATG29_sf"/>
</dbReference>
<feature type="region of interest" description="Disordered" evidence="7">
    <location>
        <begin position="504"/>
        <end position="524"/>
    </location>
</feature>
<dbReference type="Pfam" id="PF18388">
    <property type="entry name" value="ATG29_N"/>
    <property type="match status" value="1"/>
</dbReference>
<feature type="compositionally biased region" description="Polar residues" evidence="7">
    <location>
        <begin position="19"/>
        <end position="28"/>
    </location>
</feature>
<name>A0ABR3P5H1_9PEZI</name>
<keyword evidence="6" id="KW-0072">Autophagy</keyword>
<reference evidence="9 10" key="1">
    <citation type="submission" date="2024-07" db="EMBL/GenBank/DDBJ databases">
        <title>Draft sequence of the Neodothiora populina.</title>
        <authorList>
            <person name="Drown D.D."/>
            <person name="Schuette U.S."/>
            <person name="Buechlein A.B."/>
            <person name="Rusch D.R."/>
            <person name="Winton L.W."/>
            <person name="Adams G.A."/>
        </authorList>
    </citation>
    <scope>NUCLEOTIDE SEQUENCE [LARGE SCALE GENOMIC DNA]</scope>
    <source>
        <strain evidence="9 10">CPC 39397</strain>
    </source>
</reference>
<evidence type="ECO:0000256" key="6">
    <source>
        <dbReference type="ARBA" id="ARBA00023006"/>
    </source>
</evidence>
<keyword evidence="10" id="KW-1185">Reference proteome</keyword>
<feature type="region of interest" description="Disordered" evidence="7">
    <location>
        <begin position="121"/>
        <end position="213"/>
    </location>
</feature>
<evidence type="ECO:0000313" key="9">
    <source>
        <dbReference type="EMBL" id="KAL1301428.1"/>
    </source>
</evidence>
<accession>A0ABR3P5H1</accession>
<feature type="compositionally biased region" description="Acidic residues" evidence="7">
    <location>
        <begin position="279"/>
        <end position="288"/>
    </location>
</feature>
<dbReference type="RefSeq" id="XP_069197704.1">
    <property type="nucleotide sequence ID" value="XM_069345502.1"/>
</dbReference>
<comment type="subcellular location">
    <subcellularLocation>
        <location evidence="1">Preautophagosomal structure</location>
    </subcellularLocation>
</comment>
<proteinExistence type="inferred from homology"/>
<dbReference type="InterPro" id="IPR039113">
    <property type="entry name" value="ATG29"/>
</dbReference>
<feature type="compositionally biased region" description="Acidic residues" evidence="7">
    <location>
        <begin position="321"/>
        <end position="333"/>
    </location>
</feature>
<comment type="similarity">
    <text evidence="2">Belongs to the ATG29 family.</text>
</comment>
<feature type="compositionally biased region" description="Polar residues" evidence="7">
    <location>
        <begin position="137"/>
        <end position="150"/>
    </location>
</feature>
<organism evidence="9 10">
    <name type="scientific">Neodothiora populina</name>
    <dbReference type="NCBI Taxonomy" id="2781224"/>
    <lineage>
        <taxon>Eukaryota</taxon>
        <taxon>Fungi</taxon>
        <taxon>Dikarya</taxon>
        <taxon>Ascomycota</taxon>
        <taxon>Pezizomycotina</taxon>
        <taxon>Dothideomycetes</taxon>
        <taxon>Dothideomycetidae</taxon>
        <taxon>Dothideales</taxon>
        <taxon>Dothioraceae</taxon>
        <taxon>Neodothiora</taxon>
    </lineage>
</organism>
<dbReference type="PANTHER" id="PTHR40012:SF1">
    <property type="entry name" value="AUTOPHAGY-RELATED PROTEIN 29"/>
    <property type="match status" value="1"/>
</dbReference>
<dbReference type="PANTHER" id="PTHR40012">
    <property type="entry name" value="AUTOPHAGY-RELATED PROTEIN 29"/>
    <property type="match status" value="1"/>
</dbReference>